<evidence type="ECO:0000313" key="3">
    <source>
        <dbReference type="Proteomes" id="UP001596353"/>
    </source>
</evidence>
<dbReference type="EMBL" id="JBHSWG010000001">
    <property type="protein sequence ID" value="MFC6759072.1"/>
    <property type="molecule type" value="Genomic_DNA"/>
</dbReference>
<reference evidence="3" key="1">
    <citation type="journal article" date="2019" name="Int. J. Syst. Evol. Microbiol.">
        <title>The Global Catalogue of Microorganisms (GCM) 10K type strain sequencing project: providing services to taxonomists for standard genome sequencing and annotation.</title>
        <authorList>
            <consortium name="The Broad Institute Genomics Platform"/>
            <consortium name="The Broad Institute Genome Sequencing Center for Infectious Disease"/>
            <person name="Wu L."/>
            <person name="Ma J."/>
        </authorList>
    </citation>
    <scope>NUCLEOTIDE SEQUENCE [LARGE SCALE GENOMIC DNA]</scope>
    <source>
        <strain evidence="3">CCUG 66188</strain>
    </source>
</reference>
<proteinExistence type="predicted"/>
<comment type="caution">
    <text evidence="2">The sequence shown here is derived from an EMBL/GenBank/DDBJ whole genome shotgun (WGS) entry which is preliminary data.</text>
</comment>
<keyword evidence="3" id="KW-1185">Reference proteome</keyword>
<protein>
    <submittedName>
        <fullName evidence="2">Uncharacterized protein</fullName>
    </submittedName>
</protein>
<gene>
    <name evidence="2" type="ORF">ACFQFQ_05475</name>
</gene>
<evidence type="ECO:0000256" key="1">
    <source>
        <dbReference type="SAM" id="Phobius"/>
    </source>
</evidence>
<organism evidence="2 3">
    <name type="scientific">Sulfitobacter porphyrae</name>
    <dbReference type="NCBI Taxonomy" id="1246864"/>
    <lineage>
        <taxon>Bacteria</taxon>
        <taxon>Pseudomonadati</taxon>
        <taxon>Pseudomonadota</taxon>
        <taxon>Alphaproteobacteria</taxon>
        <taxon>Rhodobacterales</taxon>
        <taxon>Roseobacteraceae</taxon>
        <taxon>Sulfitobacter</taxon>
    </lineage>
</organism>
<name>A0ABW2B1D7_9RHOB</name>
<sequence length="124" mass="13824">MLTEKDINAKSQALLRLLQAKLGVRGRDLEQAMRRAGRRLPRRVRGQAARLVAAQKMAGHPKLARQLDPREFSQAYADVSAHLAAIDVADRRKGRLIGLAAVVAANLLIVITAFLFWLSWRGYL</sequence>
<evidence type="ECO:0000313" key="2">
    <source>
        <dbReference type="EMBL" id="MFC6759072.1"/>
    </source>
</evidence>
<keyword evidence="1" id="KW-1133">Transmembrane helix</keyword>
<accession>A0ABW2B1D7</accession>
<feature type="transmembrane region" description="Helical" evidence="1">
    <location>
        <begin position="96"/>
        <end position="120"/>
    </location>
</feature>
<dbReference type="Proteomes" id="UP001596353">
    <property type="component" value="Unassembled WGS sequence"/>
</dbReference>
<keyword evidence="1" id="KW-0812">Transmembrane</keyword>
<keyword evidence="1" id="KW-0472">Membrane</keyword>